<evidence type="ECO:0000313" key="2">
    <source>
        <dbReference type="Proteomes" id="UP001482620"/>
    </source>
</evidence>
<protein>
    <submittedName>
        <fullName evidence="1">Uncharacterized protein</fullName>
    </submittedName>
</protein>
<comment type="caution">
    <text evidence="1">The sequence shown here is derived from an EMBL/GenBank/DDBJ whole genome shotgun (WGS) entry which is preliminary data.</text>
</comment>
<organism evidence="1 2">
    <name type="scientific">Ilyodon furcidens</name>
    <name type="common">goldbreast splitfin</name>
    <dbReference type="NCBI Taxonomy" id="33524"/>
    <lineage>
        <taxon>Eukaryota</taxon>
        <taxon>Metazoa</taxon>
        <taxon>Chordata</taxon>
        <taxon>Craniata</taxon>
        <taxon>Vertebrata</taxon>
        <taxon>Euteleostomi</taxon>
        <taxon>Actinopterygii</taxon>
        <taxon>Neopterygii</taxon>
        <taxon>Teleostei</taxon>
        <taxon>Neoteleostei</taxon>
        <taxon>Acanthomorphata</taxon>
        <taxon>Ovalentaria</taxon>
        <taxon>Atherinomorphae</taxon>
        <taxon>Cyprinodontiformes</taxon>
        <taxon>Goodeidae</taxon>
        <taxon>Ilyodon</taxon>
    </lineage>
</organism>
<dbReference type="Proteomes" id="UP001482620">
    <property type="component" value="Unassembled WGS sequence"/>
</dbReference>
<evidence type="ECO:0000313" key="1">
    <source>
        <dbReference type="EMBL" id="MEQ2250334.1"/>
    </source>
</evidence>
<keyword evidence="2" id="KW-1185">Reference proteome</keyword>
<proteinExistence type="predicted"/>
<gene>
    <name evidence="1" type="ORF">ILYODFUR_038908</name>
</gene>
<sequence>MAGRGHSALNVLTPVVGRSRGQIAQSSTQMIDEGSSETEEIIEIPPLEPQIFTPVTNNENTMQQLHNLIGEVGSQIGEAITSRWLLNRSHFTPEKLPIQSLI</sequence>
<name>A0ABV0V001_9TELE</name>
<reference evidence="1 2" key="1">
    <citation type="submission" date="2021-06" db="EMBL/GenBank/DDBJ databases">
        <authorList>
            <person name="Palmer J.M."/>
        </authorList>
    </citation>
    <scope>NUCLEOTIDE SEQUENCE [LARGE SCALE GENOMIC DNA]</scope>
    <source>
        <strain evidence="2">if_2019</strain>
        <tissue evidence="1">Muscle</tissue>
    </source>
</reference>
<accession>A0ABV0V001</accession>
<dbReference type="EMBL" id="JAHRIQ010091591">
    <property type="protein sequence ID" value="MEQ2250334.1"/>
    <property type="molecule type" value="Genomic_DNA"/>
</dbReference>